<dbReference type="HOGENOM" id="CLU_3106861_0_0_1"/>
<sequence>MHPAPCTALHQKPYSCTPQKSGEMSDGGRSRGMNASLRDMPQSANTKHVCI</sequence>
<evidence type="ECO:0000256" key="1">
    <source>
        <dbReference type="SAM" id="MobiDB-lite"/>
    </source>
</evidence>
<protein>
    <submittedName>
        <fullName evidence="2">Predicted protein</fullName>
    </submittedName>
</protein>
<accession>E5ADT5</accession>
<evidence type="ECO:0000313" key="3">
    <source>
        <dbReference type="Proteomes" id="UP000002668"/>
    </source>
</evidence>
<dbReference type="InParanoid" id="E5ADT5"/>
<dbReference type="Proteomes" id="UP000002668">
    <property type="component" value="Genome"/>
</dbReference>
<dbReference type="VEuPathDB" id="FungiDB:LEMA_uP001610.1"/>
<evidence type="ECO:0000313" key="2">
    <source>
        <dbReference type="EMBL" id="CBY01374.1"/>
    </source>
</evidence>
<proteinExistence type="predicted"/>
<dbReference type="EMBL" id="FP929139">
    <property type="protein sequence ID" value="CBY01374.1"/>
    <property type="molecule type" value="Genomic_DNA"/>
</dbReference>
<organism evidence="2 3">
    <name type="scientific">Leptosphaeria maculans (strain JN3 / isolate v23.1.3 / race Av1-4-5-6-7-8)</name>
    <name type="common">Blackleg fungus</name>
    <name type="synonym">Phoma lingam</name>
    <dbReference type="NCBI Taxonomy" id="985895"/>
    <lineage>
        <taxon>Eukaryota</taxon>
        <taxon>Fungi</taxon>
        <taxon>Dikarya</taxon>
        <taxon>Ascomycota</taxon>
        <taxon>Pezizomycotina</taxon>
        <taxon>Dothideomycetes</taxon>
        <taxon>Pleosporomycetidae</taxon>
        <taxon>Pleosporales</taxon>
        <taxon>Pleosporineae</taxon>
        <taxon>Leptosphaeriaceae</taxon>
        <taxon>Plenodomus</taxon>
        <taxon>Plenodomus lingam/Leptosphaeria maculans species complex</taxon>
    </lineage>
</organism>
<name>E5ADT5_LEPMJ</name>
<feature type="compositionally biased region" description="Polar residues" evidence="1">
    <location>
        <begin position="42"/>
        <end position="51"/>
    </location>
</feature>
<reference evidence="3" key="1">
    <citation type="journal article" date="2011" name="Nat. Commun.">
        <title>Effector diversification within compartments of the Leptosphaeria maculans genome affected by Repeat-Induced Point mutations.</title>
        <authorList>
            <person name="Rouxel T."/>
            <person name="Grandaubert J."/>
            <person name="Hane J.K."/>
            <person name="Hoede C."/>
            <person name="van de Wouw A.P."/>
            <person name="Couloux A."/>
            <person name="Dominguez V."/>
            <person name="Anthouard V."/>
            <person name="Bally P."/>
            <person name="Bourras S."/>
            <person name="Cozijnsen A.J."/>
            <person name="Ciuffetti L.M."/>
            <person name="Degrave A."/>
            <person name="Dilmaghani A."/>
            <person name="Duret L."/>
            <person name="Fudal I."/>
            <person name="Goodwin S.B."/>
            <person name="Gout L."/>
            <person name="Glaser N."/>
            <person name="Linglin J."/>
            <person name="Kema G.H.J."/>
            <person name="Lapalu N."/>
            <person name="Lawrence C.B."/>
            <person name="May K."/>
            <person name="Meyer M."/>
            <person name="Ollivier B."/>
            <person name="Poulain J."/>
            <person name="Schoch C.L."/>
            <person name="Simon A."/>
            <person name="Spatafora J.W."/>
            <person name="Stachowiak A."/>
            <person name="Turgeon B.G."/>
            <person name="Tyler B.M."/>
            <person name="Vincent D."/>
            <person name="Weissenbach J."/>
            <person name="Amselem J."/>
            <person name="Quesneville H."/>
            <person name="Oliver R.P."/>
            <person name="Wincker P."/>
            <person name="Balesdent M.-H."/>
            <person name="Howlett B.J."/>
        </authorList>
    </citation>
    <scope>NUCLEOTIDE SEQUENCE [LARGE SCALE GENOMIC DNA]</scope>
    <source>
        <strain evidence="3">JN3 / isolate v23.1.3 / race Av1-4-5-6-7-8</strain>
    </source>
</reference>
<keyword evidence="3" id="KW-1185">Reference proteome</keyword>
<feature type="region of interest" description="Disordered" evidence="1">
    <location>
        <begin position="1"/>
        <end position="51"/>
    </location>
</feature>
<gene>
    <name evidence="2" type="ORF">LEMA_uP001610.1</name>
</gene>
<dbReference type="AlphaFoldDB" id="E5ADT5"/>